<dbReference type="AlphaFoldDB" id="A0A1U7CQS9"/>
<dbReference type="Gene3D" id="3.30.70.1140">
    <property type="entry name" value="Phospho-2-dehydro-3-deoxyheptonate aldolase, domain 1"/>
    <property type="match status" value="1"/>
</dbReference>
<feature type="domain" description="DAHP synthase ferredoxin-like" evidence="3">
    <location>
        <begin position="1"/>
        <end position="66"/>
    </location>
</feature>
<dbReference type="OrthoDB" id="9780456at2"/>
<dbReference type="STRING" id="1387353.BSF38_02745"/>
<dbReference type="RefSeq" id="WP_076346439.1">
    <property type="nucleotide sequence ID" value="NZ_CP019082.1"/>
</dbReference>
<accession>A0A1U7CQS9</accession>
<dbReference type="NCBIfam" id="TIGR01361">
    <property type="entry name" value="DAHP_synth_Bsub"/>
    <property type="match status" value="1"/>
</dbReference>
<dbReference type="GO" id="GO:0016832">
    <property type="term" value="F:aldehyde-lyase activity"/>
    <property type="evidence" value="ECO:0007669"/>
    <property type="project" value="InterPro"/>
</dbReference>
<dbReference type="EC" id="2.5.1.54" evidence="4"/>
<dbReference type="Proteomes" id="UP000186309">
    <property type="component" value="Chromosome"/>
</dbReference>
<dbReference type="SUPFAM" id="SSF51569">
    <property type="entry name" value="Aldolase"/>
    <property type="match status" value="1"/>
</dbReference>
<dbReference type="Gene3D" id="3.20.20.70">
    <property type="entry name" value="Aldolase class I"/>
    <property type="match status" value="1"/>
</dbReference>
<dbReference type="GO" id="GO:0009073">
    <property type="term" value="P:aromatic amino acid family biosynthetic process"/>
    <property type="evidence" value="ECO:0007669"/>
    <property type="project" value="InterPro"/>
</dbReference>
<gene>
    <name evidence="4" type="primary">aroF_1</name>
    <name evidence="4" type="ORF">BSF38_02745</name>
</gene>
<dbReference type="GO" id="GO:0003849">
    <property type="term" value="F:3-deoxy-7-phosphoheptulonate synthase activity"/>
    <property type="evidence" value="ECO:0007669"/>
    <property type="project" value="UniProtKB-EC"/>
</dbReference>
<dbReference type="InterPro" id="IPR041071">
    <property type="entry name" value="DAHP_snth_FXD"/>
</dbReference>
<dbReference type="Pfam" id="PF00793">
    <property type="entry name" value="DAHP_synth_1"/>
    <property type="match status" value="1"/>
</dbReference>
<dbReference type="Pfam" id="PF18152">
    <property type="entry name" value="DAHP_snth_FXD"/>
    <property type="match status" value="1"/>
</dbReference>
<dbReference type="EMBL" id="CP019082">
    <property type="protein sequence ID" value="APW61233.1"/>
    <property type="molecule type" value="Genomic_DNA"/>
</dbReference>
<dbReference type="NCBIfam" id="NF006421">
    <property type="entry name" value="PRK08673.1"/>
    <property type="match status" value="1"/>
</dbReference>
<dbReference type="NCBIfam" id="NF009239">
    <property type="entry name" value="PRK12595.1"/>
    <property type="match status" value="1"/>
</dbReference>
<sequence length="337" mass="36115">MIVVMKPDATGAQIEHMRQHITSLGMTPQVITGQHQTVIAALGEERAGLTEALEPGEGVEKVLPIMAPYKRASSELKRERTVVKALGFEVGGKKVAVIAGPCSVESEEQIVSIARKLKELGATALRGGAFKPRTSPYSFQGHKEKGLQMLAAARAETGLAIVTEVMAPEHVPMVAEYADVLQIGARNMQNYQLLQAVGDSGKPTLLKRGMSATIDEFLLAAEYILDRGNPNVILCERGIRTYEEHTRFTLPLATVPYLNDKSHLPVVVDPSHGTGKAKLVAPMSKASVAAGADGLIIEVHEDPEHAASDGAQTITPAAFGQLMAQCRRIAEAVDRTM</sequence>
<dbReference type="InterPro" id="IPR006268">
    <property type="entry name" value="DAHP_syn_2"/>
</dbReference>
<dbReference type="PANTHER" id="PTHR43018:SF1">
    <property type="entry name" value="PROTEIN AROA(G)"/>
    <property type="match status" value="1"/>
</dbReference>
<protein>
    <submittedName>
        <fullName evidence="4">Phospho-2-dehydro-3-deoxyheptonate aldolase</fullName>
        <ecNumber evidence="4">2.5.1.54</ecNumber>
    </submittedName>
</protein>
<proteinExistence type="predicted"/>
<keyword evidence="1 4" id="KW-0808">Transferase</keyword>
<dbReference type="PANTHER" id="PTHR43018">
    <property type="entry name" value="PHOSPHO-2-DEHYDRO-3-DEOXYHEPTONATE ALDOLASE"/>
    <property type="match status" value="1"/>
</dbReference>
<dbReference type="InterPro" id="IPR052899">
    <property type="entry name" value="Class-I_DAHP_synthase"/>
</dbReference>
<evidence type="ECO:0000313" key="4">
    <source>
        <dbReference type="EMBL" id="APW61233.1"/>
    </source>
</evidence>
<evidence type="ECO:0000259" key="3">
    <source>
        <dbReference type="Pfam" id="PF18152"/>
    </source>
</evidence>
<name>A0A1U7CQS9_9BACT</name>
<dbReference type="InterPro" id="IPR006218">
    <property type="entry name" value="DAHP1/KDSA"/>
</dbReference>
<dbReference type="KEGG" id="pbor:BSF38_02745"/>
<evidence type="ECO:0000259" key="2">
    <source>
        <dbReference type="Pfam" id="PF00793"/>
    </source>
</evidence>
<dbReference type="InterPro" id="IPR013785">
    <property type="entry name" value="Aldolase_TIM"/>
</dbReference>
<evidence type="ECO:0000256" key="1">
    <source>
        <dbReference type="ARBA" id="ARBA00022679"/>
    </source>
</evidence>
<feature type="domain" description="DAHP synthetase I/KDSA" evidence="2">
    <location>
        <begin position="91"/>
        <end position="325"/>
    </location>
</feature>
<reference evidence="5" key="1">
    <citation type="submission" date="2016-12" db="EMBL/GenBank/DDBJ databases">
        <title>Comparative genomics of four Isosphaeraceae planctomycetes: a common pool of plasmids and glycoside hydrolase genes.</title>
        <authorList>
            <person name="Ivanova A."/>
        </authorList>
    </citation>
    <scope>NUCLEOTIDE SEQUENCE [LARGE SCALE GENOMIC DNA]</scope>
    <source>
        <strain evidence="5">PX4</strain>
    </source>
</reference>
<evidence type="ECO:0000313" key="5">
    <source>
        <dbReference type="Proteomes" id="UP000186309"/>
    </source>
</evidence>
<organism evidence="4 5">
    <name type="scientific">Paludisphaera borealis</name>
    <dbReference type="NCBI Taxonomy" id="1387353"/>
    <lineage>
        <taxon>Bacteria</taxon>
        <taxon>Pseudomonadati</taxon>
        <taxon>Planctomycetota</taxon>
        <taxon>Planctomycetia</taxon>
        <taxon>Isosphaerales</taxon>
        <taxon>Isosphaeraceae</taxon>
        <taxon>Paludisphaera</taxon>
    </lineage>
</organism>
<keyword evidence="5" id="KW-1185">Reference proteome</keyword>